<dbReference type="PANTHER" id="PTHR31896">
    <property type="entry name" value="FAMILY REGULATORY PROTEIN, PUTATIVE (AFU_ORTHOLOGUE AFUA_3G14730)-RELATED"/>
    <property type="match status" value="1"/>
</dbReference>
<evidence type="ECO:0000313" key="4">
    <source>
        <dbReference type="EMBL" id="KFX45539.1"/>
    </source>
</evidence>
<organism evidence="4">
    <name type="scientific">Talaromyces marneffei PM1</name>
    <dbReference type="NCBI Taxonomy" id="1077442"/>
    <lineage>
        <taxon>Eukaryota</taxon>
        <taxon>Fungi</taxon>
        <taxon>Dikarya</taxon>
        <taxon>Ascomycota</taxon>
        <taxon>Pezizomycotina</taxon>
        <taxon>Eurotiomycetes</taxon>
        <taxon>Eurotiomycetidae</taxon>
        <taxon>Eurotiales</taxon>
        <taxon>Trichocomaceae</taxon>
        <taxon>Talaromyces</taxon>
        <taxon>Talaromyces sect. Talaromyces</taxon>
    </lineage>
</organism>
<dbReference type="PANTHER" id="PTHR31896:SF64">
    <property type="entry name" value="TRICHOTHECENE 3-O-ACETYLTRANSFERASE"/>
    <property type="match status" value="1"/>
</dbReference>
<dbReference type="AlphaFoldDB" id="A0A093V6G8"/>
<evidence type="ECO:0000259" key="3">
    <source>
        <dbReference type="Pfam" id="PF22664"/>
    </source>
</evidence>
<reference key="1">
    <citation type="journal article" date="2014" name="PLoS Genet.">
        <title>Signature Gene Expression Reveals Novel Clues to the Molecular Mechanisms of Dimorphic Transition in Penicillium marneffei.</title>
        <authorList>
            <person name="Yang E."/>
            <person name="Wang G."/>
            <person name="Cai J."/>
            <person name="Woo P.C."/>
            <person name="Lau S.K."/>
            <person name="Yuen K.-Y."/>
            <person name="Chow W.-N."/>
            <person name="Lin X."/>
        </authorList>
    </citation>
    <scope>NUCLEOTIDE SEQUENCE [LARGE SCALE GENOMIC DNA]</scope>
    <source>
        <strain>PM1</strain>
    </source>
</reference>
<evidence type="ECO:0000256" key="1">
    <source>
        <dbReference type="ARBA" id="ARBA00022679"/>
    </source>
</evidence>
<dbReference type="Pfam" id="PF22664">
    <property type="entry name" value="TRI-like_N"/>
    <property type="match status" value="1"/>
</dbReference>
<gene>
    <name evidence="4" type="ORF">GQ26_0231590</name>
</gene>
<sequence length="450" mass="49119">MYDPLRTQDVLGQLPLLKAYNHIMVGFSLQDTVNRDEIIQALEFATLKLTTAIPWLGGKVVNVGSGPDSSGLFQSVPCEEFSPPNSILRVKDCTDLLPPYPEIVAAKGPASMLDGAVLGPKNAFPLSYEDSETDPAPALLIQASFLKEGLILDMAAQHNMSDGGGILAMLNIIATALRGQEIPTSTIEAANLDRRTVIPLLGLEEPLLDHSHLIRPPPPAIRPPPPSPLTWCLFRFSAEKLNAIKTEASDPAHLTVPFISRDDALCAFLWKRITAVRLRRRQTPDDMSKFTRAVDIRKTMGIPFDYMGVSVSNASTWLSFQQVTSLPLAAVASELRKTLNEIDATFVRSFTTFVSRQKDKRNIAYAGKFNPDTDMGTSSMASVPLYKANFGLLGHPTLARRPTFAPIPSTIYVMPQTLQGDVDALVCLGEADIAALRDDTEWASSVEYIG</sequence>
<protein>
    <submittedName>
        <fullName evidence="4">Trichothecene 3-O-acetyltransferase</fullName>
    </submittedName>
</protein>
<proteinExistence type="predicted"/>
<feature type="domain" description="Trichothecene 3-O-acetyltransferase-like N-terminal" evidence="3">
    <location>
        <begin position="20"/>
        <end position="176"/>
    </location>
</feature>
<dbReference type="InterPro" id="IPR023213">
    <property type="entry name" value="CAT-like_dom_sf"/>
</dbReference>
<dbReference type="HOGENOM" id="CLU_026450_5_0_1"/>
<keyword evidence="1 4" id="KW-0808">Transferase</keyword>
<dbReference type="Gene3D" id="3.30.559.10">
    <property type="entry name" value="Chloramphenicol acetyltransferase-like domain"/>
    <property type="match status" value="2"/>
</dbReference>
<name>A0A093V6G8_TALMA</name>
<dbReference type="InterPro" id="IPR054710">
    <property type="entry name" value="Tri101-like_N"/>
</dbReference>
<evidence type="ECO:0000256" key="2">
    <source>
        <dbReference type="ARBA" id="ARBA00023315"/>
    </source>
</evidence>
<comment type="caution">
    <text evidence="4">The sequence shown here is derived from an EMBL/GenBank/DDBJ whole genome shotgun (WGS) entry which is preliminary data.</text>
</comment>
<dbReference type="GO" id="GO:0016746">
    <property type="term" value="F:acyltransferase activity"/>
    <property type="evidence" value="ECO:0007669"/>
    <property type="project" value="UniProtKB-KW"/>
</dbReference>
<dbReference type="EMBL" id="JPOX01000023">
    <property type="protein sequence ID" value="KFX45539.1"/>
    <property type="molecule type" value="Genomic_DNA"/>
</dbReference>
<dbReference type="InterPro" id="IPR051283">
    <property type="entry name" value="Sec_Metabolite_Acyltrans"/>
</dbReference>
<keyword evidence="2" id="KW-0012">Acyltransferase</keyword>
<accession>A0A093V6G8</accession>
<dbReference type="eggNOG" id="ENOG502SHVS">
    <property type="taxonomic scope" value="Eukaryota"/>
</dbReference>
<reference evidence="4" key="2">
    <citation type="journal article" date="2014" name="PLoS Genet.">
        <title>Signature gene expression reveals novel clues to the molecular mechanisms of dimorphic transition in Penicillium marneffei.</title>
        <authorList>
            <person name="Yang E."/>
            <person name="Wang G."/>
            <person name="Cai J."/>
            <person name="Woo P.C."/>
            <person name="Lau S.K."/>
            <person name="Yuen K.-Y."/>
            <person name="Chow W.-N."/>
            <person name="Lin X."/>
        </authorList>
    </citation>
    <scope>NUCLEOTIDE SEQUENCE</scope>
    <source>
        <strain evidence="4">PM1</strain>
    </source>
</reference>